<protein>
    <recommendedName>
        <fullName evidence="3">HK97 gp10 family phage protein</fullName>
    </recommendedName>
</protein>
<accession>A0A2B9DX24</accession>
<dbReference type="RefSeq" id="WP_098777844.1">
    <property type="nucleotide sequence ID" value="NZ_NUHO01000075.1"/>
</dbReference>
<evidence type="ECO:0000313" key="2">
    <source>
        <dbReference type="Proteomes" id="UP000222054"/>
    </source>
</evidence>
<name>A0A2B9DX24_BACCE</name>
<organism evidence="1 2">
    <name type="scientific">Bacillus cereus</name>
    <dbReference type="NCBI Taxonomy" id="1396"/>
    <lineage>
        <taxon>Bacteria</taxon>
        <taxon>Bacillati</taxon>
        <taxon>Bacillota</taxon>
        <taxon>Bacilli</taxon>
        <taxon>Bacillales</taxon>
        <taxon>Bacillaceae</taxon>
        <taxon>Bacillus</taxon>
        <taxon>Bacillus cereus group</taxon>
    </lineage>
</organism>
<proteinExistence type="predicted"/>
<dbReference type="InterPro" id="IPR010064">
    <property type="entry name" value="HK97-gp10_tail"/>
</dbReference>
<comment type="caution">
    <text evidence="1">The sequence shown here is derived from an EMBL/GenBank/DDBJ whole genome shotgun (WGS) entry which is preliminary data.</text>
</comment>
<dbReference type="Proteomes" id="UP000222054">
    <property type="component" value="Unassembled WGS sequence"/>
</dbReference>
<sequence>MSIQIGRLTDEITSQLRRYSQVVSEDVEQITDELTTEGVEKIKNNIRSKKLIRSGGYVKGWTRKKVGKSIFIHNRTDYRLTHLLENGHAMANGGRVFGTPHIRPVEEWMVTEYEKRIEKAIE</sequence>
<evidence type="ECO:0008006" key="3">
    <source>
        <dbReference type="Google" id="ProtNLM"/>
    </source>
</evidence>
<dbReference type="Pfam" id="PF04883">
    <property type="entry name" value="HK97-gp10_like"/>
    <property type="match status" value="1"/>
</dbReference>
<dbReference type="EMBL" id="NUHO01000075">
    <property type="protein sequence ID" value="PGM91621.1"/>
    <property type="molecule type" value="Genomic_DNA"/>
</dbReference>
<dbReference type="AlphaFoldDB" id="A0A2B9DX24"/>
<reference evidence="1 2" key="1">
    <citation type="submission" date="2017-09" db="EMBL/GenBank/DDBJ databases">
        <title>Large-scale bioinformatics analysis of Bacillus genomes uncovers conserved roles of natural products in bacterial physiology.</title>
        <authorList>
            <consortium name="Agbiome Team Llc"/>
            <person name="Bleich R.M."/>
            <person name="Grubbs K.J."/>
            <person name="Santa Maria K.C."/>
            <person name="Allen S.E."/>
            <person name="Farag S."/>
            <person name="Shank E.A."/>
            <person name="Bowers A."/>
        </authorList>
    </citation>
    <scope>NUCLEOTIDE SEQUENCE [LARGE SCALE GENOMIC DNA]</scope>
    <source>
        <strain evidence="1 2">AFS053130</strain>
    </source>
</reference>
<evidence type="ECO:0000313" key="1">
    <source>
        <dbReference type="EMBL" id="PGM91621.1"/>
    </source>
</evidence>
<gene>
    <name evidence="1" type="ORF">CN958_17865</name>
</gene>